<comment type="caution">
    <text evidence="2">The sequence shown here is derived from an EMBL/GenBank/DDBJ whole genome shotgun (WGS) entry which is preliminary data.</text>
</comment>
<dbReference type="EMBL" id="BAABAL010000018">
    <property type="protein sequence ID" value="GAA4023341.1"/>
    <property type="molecule type" value="Genomic_DNA"/>
</dbReference>
<organism evidence="2 3">
    <name type="scientific">Allokutzneria multivorans</name>
    <dbReference type="NCBI Taxonomy" id="1142134"/>
    <lineage>
        <taxon>Bacteria</taxon>
        <taxon>Bacillati</taxon>
        <taxon>Actinomycetota</taxon>
        <taxon>Actinomycetes</taxon>
        <taxon>Pseudonocardiales</taxon>
        <taxon>Pseudonocardiaceae</taxon>
        <taxon>Allokutzneria</taxon>
    </lineage>
</organism>
<accession>A0ABP7TA61</accession>
<proteinExistence type="predicted"/>
<name>A0ABP7TA61_9PSEU</name>
<reference evidence="3" key="1">
    <citation type="journal article" date="2019" name="Int. J. Syst. Evol. Microbiol.">
        <title>The Global Catalogue of Microorganisms (GCM) 10K type strain sequencing project: providing services to taxonomists for standard genome sequencing and annotation.</title>
        <authorList>
            <consortium name="The Broad Institute Genomics Platform"/>
            <consortium name="The Broad Institute Genome Sequencing Center for Infectious Disease"/>
            <person name="Wu L."/>
            <person name="Ma J."/>
        </authorList>
    </citation>
    <scope>NUCLEOTIDE SEQUENCE [LARGE SCALE GENOMIC DNA]</scope>
    <source>
        <strain evidence="3">JCM 17342</strain>
    </source>
</reference>
<gene>
    <name evidence="2" type="ORF">GCM10022247_54590</name>
</gene>
<feature type="chain" id="PRO_5046650636" description="Secreted protein" evidence="1">
    <location>
        <begin position="32"/>
        <end position="88"/>
    </location>
</feature>
<evidence type="ECO:0008006" key="4">
    <source>
        <dbReference type="Google" id="ProtNLM"/>
    </source>
</evidence>
<keyword evidence="1" id="KW-0732">Signal</keyword>
<keyword evidence="3" id="KW-1185">Reference proteome</keyword>
<protein>
    <recommendedName>
        <fullName evidence="4">Secreted protein</fullName>
    </recommendedName>
</protein>
<sequence>MRNTIRRMSTLGLTTVALASFALAGAGTAQAAEFRQWGPFFSQQHCIGEGNFREGQLQVNPDWVCLFPAPYIGWYVAGPFFVSDVEDP</sequence>
<feature type="signal peptide" evidence="1">
    <location>
        <begin position="1"/>
        <end position="31"/>
    </location>
</feature>
<evidence type="ECO:0000313" key="2">
    <source>
        <dbReference type="EMBL" id="GAA4023341.1"/>
    </source>
</evidence>
<evidence type="ECO:0000313" key="3">
    <source>
        <dbReference type="Proteomes" id="UP001501747"/>
    </source>
</evidence>
<dbReference type="Proteomes" id="UP001501747">
    <property type="component" value="Unassembled WGS sequence"/>
</dbReference>
<evidence type="ECO:0000256" key="1">
    <source>
        <dbReference type="SAM" id="SignalP"/>
    </source>
</evidence>